<comment type="similarity">
    <text evidence="1">Belongs to the 'phage' integrase family.</text>
</comment>
<gene>
    <name evidence="9" type="ORF">IGS68_26385</name>
</gene>
<sequence length="425" mass="48533">MEIVFTRRNMLEKDLDPEILGHDFETIWQTQLRPIALRTLDARGIDDRVPFILDDRLSCDETLSGVMLELSSLIAGRTTMESYARHAFRFLRYLQRRSKTLSELDNTTLSDYKRYRLKTDGIEERSWNAEAAALKRFFDACVLREILPRNPVNMPLFAWAIRSAAAAPERAKFITLAQFKKFRDEGLARGRYGSRNIAYADLLLTTGLRLDEGNGFRDSDIPKPAAAMPPSTGKGFNHRVRPEVAKGSKGRKVRISPKCENSLLFYRDLLRVDQVARGKRVGLYDRPPHEFWLNQSNLPMSGNGWEFVFRRASHLAGVEATPHTLRHTFAIYTLSKLIQHNHESVARAQEEARKLTSECAGYSAKTLYDTILGDPLRRLQKLLGHSSYESTFIYIDLLAEDFPIDEILEVFHGAIDSEVEYGCGE</sequence>
<evidence type="ECO:0000256" key="3">
    <source>
        <dbReference type="ARBA" id="ARBA00023125"/>
    </source>
</evidence>
<dbReference type="InterPro" id="IPR050090">
    <property type="entry name" value="Tyrosine_recombinase_XerCD"/>
</dbReference>
<dbReference type="InterPro" id="IPR002104">
    <property type="entry name" value="Integrase_catalytic"/>
</dbReference>
<evidence type="ECO:0000256" key="1">
    <source>
        <dbReference type="ARBA" id="ARBA00008857"/>
    </source>
</evidence>
<evidence type="ECO:0000313" key="9">
    <source>
        <dbReference type="EMBL" id="QQP89458.1"/>
    </source>
</evidence>
<keyword evidence="2" id="KW-0229">DNA integration</keyword>
<organism evidence="9 10">
    <name type="scientific">Skermanella cutis</name>
    <dbReference type="NCBI Taxonomy" id="2775420"/>
    <lineage>
        <taxon>Bacteria</taxon>
        <taxon>Pseudomonadati</taxon>
        <taxon>Pseudomonadota</taxon>
        <taxon>Alphaproteobacteria</taxon>
        <taxon>Rhodospirillales</taxon>
        <taxon>Azospirillaceae</taxon>
        <taxon>Skermanella</taxon>
    </lineage>
</organism>
<dbReference type="InterPro" id="IPR013762">
    <property type="entry name" value="Integrase-like_cat_sf"/>
</dbReference>
<feature type="domain" description="Tyr recombinase" evidence="7">
    <location>
        <begin position="169"/>
        <end position="381"/>
    </location>
</feature>
<dbReference type="PANTHER" id="PTHR30349:SF64">
    <property type="entry name" value="PROPHAGE INTEGRASE INTD-RELATED"/>
    <property type="match status" value="1"/>
</dbReference>
<dbReference type="CDD" id="cd00397">
    <property type="entry name" value="DNA_BRE_C"/>
    <property type="match status" value="1"/>
</dbReference>
<dbReference type="Gene3D" id="1.10.150.130">
    <property type="match status" value="1"/>
</dbReference>
<dbReference type="SUPFAM" id="SSF56349">
    <property type="entry name" value="DNA breaking-rejoining enzymes"/>
    <property type="match status" value="1"/>
</dbReference>
<evidence type="ECO:0000259" key="7">
    <source>
        <dbReference type="PROSITE" id="PS51898"/>
    </source>
</evidence>
<dbReference type="EMBL" id="CP067420">
    <property type="protein sequence ID" value="QQP89458.1"/>
    <property type="molecule type" value="Genomic_DNA"/>
</dbReference>
<evidence type="ECO:0000256" key="2">
    <source>
        <dbReference type="ARBA" id="ARBA00022908"/>
    </source>
</evidence>
<dbReference type="RefSeq" id="WP_201075708.1">
    <property type="nucleotide sequence ID" value="NZ_CP067420.1"/>
</dbReference>
<name>A0ABX7B535_9PROT</name>
<feature type="domain" description="Core-binding (CB)" evidence="8">
    <location>
        <begin position="61"/>
        <end position="142"/>
    </location>
</feature>
<dbReference type="PROSITE" id="PS51900">
    <property type="entry name" value="CB"/>
    <property type="match status" value="1"/>
</dbReference>
<dbReference type="PROSITE" id="PS51898">
    <property type="entry name" value="TYR_RECOMBINASE"/>
    <property type="match status" value="1"/>
</dbReference>
<dbReference type="PANTHER" id="PTHR30349">
    <property type="entry name" value="PHAGE INTEGRASE-RELATED"/>
    <property type="match status" value="1"/>
</dbReference>
<evidence type="ECO:0000256" key="4">
    <source>
        <dbReference type="ARBA" id="ARBA00023172"/>
    </source>
</evidence>
<reference evidence="9" key="1">
    <citation type="submission" date="2021-02" db="EMBL/GenBank/DDBJ databases">
        <title>Skermanella TT6 skin isolate.</title>
        <authorList>
            <person name="Lee K."/>
            <person name="Ganzorig M."/>
        </authorList>
    </citation>
    <scope>NUCLEOTIDE SEQUENCE</scope>
    <source>
        <strain evidence="9">TT6</strain>
    </source>
</reference>
<dbReference type="Gene3D" id="1.10.443.10">
    <property type="entry name" value="Intergrase catalytic core"/>
    <property type="match status" value="1"/>
</dbReference>
<evidence type="ECO:0000256" key="5">
    <source>
        <dbReference type="PROSITE-ProRule" id="PRU01248"/>
    </source>
</evidence>
<dbReference type="InterPro" id="IPR011010">
    <property type="entry name" value="DNA_brk_join_enz"/>
</dbReference>
<keyword evidence="3 5" id="KW-0238">DNA-binding</keyword>
<evidence type="ECO:0000259" key="8">
    <source>
        <dbReference type="PROSITE" id="PS51900"/>
    </source>
</evidence>
<keyword evidence="4" id="KW-0233">DNA recombination</keyword>
<feature type="region of interest" description="Disordered" evidence="6">
    <location>
        <begin position="219"/>
        <end position="238"/>
    </location>
</feature>
<accession>A0ABX7B535</accession>
<keyword evidence="10" id="KW-1185">Reference proteome</keyword>
<evidence type="ECO:0000313" key="10">
    <source>
        <dbReference type="Proteomes" id="UP000595197"/>
    </source>
</evidence>
<dbReference type="InterPro" id="IPR010998">
    <property type="entry name" value="Integrase_recombinase_N"/>
</dbReference>
<protein>
    <submittedName>
        <fullName evidence="9">Tyrosine-type recombinase/integrase</fullName>
    </submittedName>
</protein>
<dbReference type="SUPFAM" id="SSF47823">
    <property type="entry name" value="lambda integrase-like, N-terminal domain"/>
    <property type="match status" value="1"/>
</dbReference>
<proteinExistence type="inferred from homology"/>
<dbReference type="InterPro" id="IPR044068">
    <property type="entry name" value="CB"/>
</dbReference>
<dbReference type="Proteomes" id="UP000595197">
    <property type="component" value="Chromosome"/>
</dbReference>
<evidence type="ECO:0000256" key="6">
    <source>
        <dbReference type="SAM" id="MobiDB-lite"/>
    </source>
</evidence>